<feature type="domain" description="HTH araC/xylS-type" evidence="4">
    <location>
        <begin position="187"/>
        <end position="284"/>
    </location>
</feature>
<evidence type="ECO:0000256" key="3">
    <source>
        <dbReference type="ARBA" id="ARBA00023163"/>
    </source>
</evidence>
<dbReference type="SUPFAM" id="SSF46689">
    <property type="entry name" value="Homeodomain-like"/>
    <property type="match status" value="2"/>
</dbReference>
<sequence length="286" mass="32899">MIMNIYQLYPLQPLFNVTNLISMFYMTFDKHHKVKGEVHNFWELVYVEEGTIGVTAHDQIFELHKGQMIFHKPGEFHNLWSANGSNPTVFILTFTLDEDVKALENILCTLTESEMNMTKTLITECRFFETLVDDETTLMSLRCTQPLSYGLNHTVKNYLEVLLLSIIKNHQSESYPKILNASQANYHKITSYIQGNLFNKLSINMICENCNISPTALKNLFRKYAGISVMEYVAQLKIQASIPLLEAGMSHQEIADQLAFSSPYYFSTVFKRVIGTSPKYFKDISQ</sequence>
<dbReference type="PANTHER" id="PTHR43280">
    <property type="entry name" value="ARAC-FAMILY TRANSCRIPTIONAL REGULATOR"/>
    <property type="match status" value="1"/>
</dbReference>
<keyword evidence="1" id="KW-0805">Transcription regulation</keyword>
<evidence type="ECO:0000256" key="2">
    <source>
        <dbReference type="ARBA" id="ARBA00023125"/>
    </source>
</evidence>
<organism evidence="5 6">
    <name type="scientific">Holtiella tumoricola</name>
    <dbReference type="NCBI Taxonomy" id="3018743"/>
    <lineage>
        <taxon>Bacteria</taxon>
        <taxon>Bacillati</taxon>
        <taxon>Bacillota</taxon>
        <taxon>Clostridia</taxon>
        <taxon>Lachnospirales</taxon>
        <taxon>Cellulosilyticaceae</taxon>
        <taxon>Holtiella</taxon>
    </lineage>
</organism>
<evidence type="ECO:0000313" key="5">
    <source>
        <dbReference type="EMBL" id="MDA3731823.1"/>
    </source>
</evidence>
<dbReference type="Proteomes" id="UP001169242">
    <property type="component" value="Unassembled WGS sequence"/>
</dbReference>
<dbReference type="Pfam" id="PF12833">
    <property type="entry name" value="HTH_18"/>
    <property type="match status" value="1"/>
</dbReference>
<evidence type="ECO:0000259" key="4">
    <source>
        <dbReference type="PROSITE" id="PS01124"/>
    </source>
</evidence>
<keyword evidence="3" id="KW-0804">Transcription</keyword>
<dbReference type="PROSITE" id="PS01124">
    <property type="entry name" value="HTH_ARAC_FAMILY_2"/>
    <property type="match status" value="1"/>
</dbReference>
<dbReference type="SUPFAM" id="SSF51182">
    <property type="entry name" value="RmlC-like cupins"/>
    <property type="match status" value="1"/>
</dbReference>
<comment type="caution">
    <text evidence="5">The sequence shown here is derived from an EMBL/GenBank/DDBJ whole genome shotgun (WGS) entry which is preliminary data.</text>
</comment>
<dbReference type="PANTHER" id="PTHR43280:SF2">
    <property type="entry name" value="HTH-TYPE TRANSCRIPTIONAL REGULATOR EXSA"/>
    <property type="match status" value="1"/>
</dbReference>
<dbReference type="Pfam" id="PF02311">
    <property type="entry name" value="AraC_binding"/>
    <property type="match status" value="1"/>
</dbReference>
<dbReference type="AlphaFoldDB" id="A0AA42J152"/>
<keyword evidence="2" id="KW-0238">DNA-binding</keyword>
<protein>
    <submittedName>
        <fullName evidence="5">AraC family transcriptional regulator</fullName>
    </submittedName>
</protein>
<dbReference type="InterPro" id="IPR011051">
    <property type="entry name" value="RmlC_Cupin_sf"/>
</dbReference>
<dbReference type="EMBL" id="JAQIFT010000040">
    <property type="protein sequence ID" value="MDA3731823.1"/>
    <property type="molecule type" value="Genomic_DNA"/>
</dbReference>
<gene>
    <name evidence="5" type="ORF">PBV87_10070</name>
</gene>
<dbReference type="Gene3D" id="1.10.10.60">
    <property type="entry name" value="Homeodomain-like"/>
    <property type="match status" value="2"/>
</dbReference>
<keyword evidence="6" id="KW-1185">Reference proteome</keyword>
<dbReference type="InterPro" id="IPR009057">
    <property type="entry name" value="Homeodomain-like_sf"/>
</dbReference>
<dbReference type="InterPro" id="IPR018060">
    <property type="entry name" value="HTH_AraC"/>
</dbReference>
<dbReference type="InterPro" id="IPR003313">
    <property type="entry name" value="AraC-bd"/>
</dbReference>
<evidence type="ECO:0000313" key="6">
    <source>
        <dbReference type="Proteomes" id="UP001169242"/>
    </source>
</evidence>
<name>A0AA42J152_9FIRM</name>
<evidence type="ECO:0000256" key="1">
    <source>
        <dbReference type="ARBA" id="ARBA00023015"/>
    </source>
</evidence>
<proteinExistence type="predicted"/>
<dbReference type="GO" id="GO:0043565">
    <property type="term" value="F:sequence-specific DNA binding"/>
    <property type="evidence" value="ECO:0007669"/>
    <property type="project" value="InterPro"/>
</dbReference>
<accession>A0AA42J152</accession>
<dbReference type="RefSeq" id="WP_271012147.1">
    <property type="nucleotide sequence ID" value="NZ_JAQIFT010000040.1"/>
</dbReference>
<reference evidence="5" key="1">
    <citation type="journal article" date="2023" name="Int. J. Syst. Evol. Microbiol.">
        <title>&lt;i&gt;Holtiella tumoricola&lt;/i&gt; gen. nov. sp. nov., isolated from a human clinical sample.</title>
        <authorList>
            <person name="Allen-Vercoe E."/>
            <person name="Daigneault M.C."/>
            <person name="Vancuren S.J."/>
            <person name="Cochrane K."/>
            <person name="O'Neal L.L."/>
            <person name="Sankaranarayanan K."/>
            <person name="Lawson P.A."/>
        </authorList>
    </citation>
    <scope>NUCLEOTIDE SEQUENCE</scope>
    <source>
        <strain evidence="5">CC70A</strain>
    </source>
</reference>
<dbReference type="GO" id="GO:0003700">
    <property type="term" value="F:DNA-binding transcription factor activity"/>
    <property type="evidence" value="ECO:0007669"/>
    <property type="project" value="InterPro"/>
</dbReference>
<dbReference type="SMART" id="SM00342">
    <property type="entry name" value="HTH_ARAC"/>
    <property type="match status" value="1"/>
</dbReference>
<dbReference type="Gene3D" id="2.60.120.10">
    <property type="entry name" value="Jelly Rolls"/>
    <property type="match status" value="1"/>
</dbReference>
<dbReference type="InterPro" id="IPR014710">
    <property type="entry name" value="RmlC-like_jellyroll"/>
</dbReference>